<feature type="transmembrane region" description="Helical" evidence="1">
    <location>
        <begin position="176"/>
        <end position="194"/>
    </location>
</feature>
<sequence length="208" mass="23910">MTKKTSASNRVNIGFALATVFLLVLATNRIDQRHFETVQDTLTTVYNDRVVAQDYVYKMNNIMHKKRLQLLDSNTTENQNNLNKEFATLIDVFSTTKLTPKESKTFNDLKQNFEILKRNEKKTEDHLINKKLIDNISTIETDLNNLALIQVSESKLKVGIAQKSLDTNNLMSNLEIGFLVFMGIIVQLVVFYRIRKSSYAKAEQSTRL</sequence>
<keyword evidence="1" id="KW-0812">Transmembrane</keyword>
<dbReference type="Proteomes" id="UP000447545">
    <property type="component" value="Unassembled WGS sequence"/>
</dbReference>
<dbReference type="AlphaFoldDB" id="A0A7K1G8Q9"/>
<protein>
    <recommendedName>
        <fullName evidence="4">Chemotaxis methyl-accepting receptor HlyB-like 4HB MCP domain-containing protein</fullName>
    </recommendedName>
</protein>
<accession>A0A7K1G8Q9</accession>
<keyword evidence="1" id="KW-1133">Transmembrane helix</keyword>
<evidence type="ECO:0008006" key="4">
    <source>
        <dbReference type="Google" id="ProtNLM"/>
    </source>
</evidence>
<dbReference type="RefSeq" id="WP_155087497.1">
    <property type="nucleotide sequence ID" value="NZ_WJYA01000002.1"/>
</dbReference>
<evidence type="ECO:0000256" key="1">
    <source>
        <dbReference type="SAM" id="Phobius"/>
    </source>
</evidence>
<dbReference type="EMBL" id="WJYA01000002">
    <property type="protein sequence ID" value="MTE25662.1"/>
    <property type="molecule type" value="Genomic_DNA"/>
</dbReference>
<keyword evidence="1" id="KW-0472">Membrane</keyword>
<organism evidence="2 3">
    <name type="scientific">Winogradskyella ouciana</name>
    <dbReference type="NCBI Taxonomy" id="2608631"/>
    <lineage>
        <taxon>Bacteria</taxon>
        <taxon>Pseudomonadati</taxon>
        <taxon>Bacteroidota</taxon>
        <taxon>Flavobacteriia</taxon>
        <taxon>Flavobacteriales</taxon>
        <taxon>Flavobacteriaceae</taxon>
        <taxon>Winogradskyella</taxon>
    </lineage>
</organism>
<proteinExistence type="predicted"/>
<evidence type="ECO:0000313" key="3">
    <source>
        <dbReference type="Proteomes" id="UP000447545"/>
    </source>
</evidence>
<name>A0A7K1G8Q9_9FLAO</name>
<keyword evidence="3" id="KW-1185">Reference proteome</keyword>
<comment type="caution">
    <text evidence="2">The sequence shown here is derived from an EMBL/GenBank/DDBJ whole genome shotgun (WGS) entry which is preliminary data.</text>
</comment>
<evidence type="ECO:0000313" key="2">
    <source>
        <dbReference type="EMBL" id="MTE25662.1"/>
    </source>
</evidence>
<gene>
    <name evidence="2" type="ORF">F1003_01855</name>
</gene>
<reference evidence="2 3" key="1">
    <citation type="submission" date="2019-11" db="EMBL/GenBank/DDBJ databases">
        <title>Winogradskyella ouciana sp. nov., isolated from the hadal seawater of the Mariana Trench.</title>
        <authorList>
            <person name="Liu R."/>
        </authorList>
    </citation>
    <scope>NUCLEOTIDE SEQUENCE [LARGE SCALE GENOMIC DNA]</scope>
    <source>
        <strain evidence="2 3">ZXX205</strain>
    </source>
</reference>